<dbReference type="EMBL" id="CP036427">
    <property type="protein sequence ID" value="QDV39143.1"/>
    <property type="molecule type" value="Genomic_DNA"/>
</dbReference>
<reference evidence="1 2" key="1">
    <citation type="submission" date="2019-02" db="EMBL/GenBank/DDBJ databases">
        <title>Deep-cultivation of Planctomycetes and their phenomic and genomic characterization uncovers novel biology.</title>
        <authorList>
            <person name="Wiegand S."/>
            <person name="Jogler M."/>
            <person name="Boedeker C."/>
            <person name="Pinto D."/>
            <person name="Vollmers J."/>
            <person name="Rivas-Marin E."/>
            <person name="Kohn T."/>
            <person name="Peeters S.H."/>
            <person name="Heuer A."/>
            <person name="Rast P."/>
            <person name="Oberbeckmann S."/>
            <person name="Bunk B."/>
            <person name="Jeske O."/>
            <person name="Meyerdierks A."/>
            <person name="Storesund J.E."/>
            <person name="Kallscheuer N."/>
            <person name="Luecker S."/>
            <person name="Lage O.M."/>
            <person name="Pohl T."/>
            <person name="Merkel B.J."/>
            <person name="Hornburger P."/>
            <person name="Mueller R.-W."/>
            <person name="Bruemmer F."/>
            <person name="Labrenz M."/>
            <person name="Spormann A.M."/>
            <person name="Op den Camp H."/>
            <person name="Overmann J."/>
            <person name="Amann R."/>
            <person name="Jetten M.S.M."/>
            <person name="Mascher T."/>
            <person name="Medema M.H."/>
            <person name="Devos D.P."/>
            <person name="Kaster A.-K."/>
            <person name="Ovreas L."/>
            <person name="Rohde M."/>
            <person name="Galperin M.Y."/>
            <person name="Jogler C."/>
        </authorList>
    </citation>
    <scope>NUCLEOTIDE SEQUENCE [LARGE SCALE GENOMIC DNA]</scope>
    <source>
        <strain evidence="1 2">ElP</strain>
        <plasmid evidence="2">pelp_1</plasmid>
    </source>
</reference>
<gene>
    <name evidence="1" type="ORF">ElP_71070</name>
</gene>
<dbReference type="KEGG" id="tpla:ElP_71070"/>
<sequence length="166" mass="17346">MTDAHDRRRTEEVRPVLGPHPHIGRLLAPVALAALGLAGCSSGDRVATYPVAGRVVVGGEPAAGAFVVFHPVAAPVAEGAGNPSAQVRRDGSFALTTFDEADGAPAGDYAVTVQWRKLIRNGADALPGPDIVPPDYARPETTPLKAIVVEGENPSAEFRIEAARRR</sequence>
<proteinExistence type="predicted"/>
<dbReference type="OrthoDB" id="288856at2"/>
<dbReference type="AlphaFoldDB" id="A0A518HE77"/>
<name>A0A518HE77_9BACT</name>
<dbReference type="RefSeq" id="WP_145279316.1">
    <property type="nucleotide sequence ID" value="NZ_CP036427.1"/>
</dbReference>
<evidence type="ECO:0000313" key="2">
    <source>
        <dbReference type="Proteomes" id="UP000317835"/>
    </source>
</evidence>
<dbReference type="Proteomes" id="UP000317835">
    <property type="component" value="Plasmid pElP_1"/>
</dbReference>
<evidence type="ECO:0008006" key="3">
    <source>
        <dbReference type="Google" id="ProtNLM"/>
    </source>
</evidence>
<evidence type="ECO:0000313" key="1">
    <source>
        <dbReference type="EMBL" id="QDV39143.1"/>
    </source>
</evidence>
<keyword evidence="1" id="KW-0614">Plasmid</keyword>
<organism evidence="1 2">
    <name type="scientific">Tautonia plasticadhaerens</name>
    <dbReference type="NCBI Taxonomy" id="2527974"/>
    <lineage>
        <taxon>Bacteria</taxon>
        <taxon>Pseudomonadati</taxon>
        <taxon>Planctomycetota</taxon>
        <taxon>Planctomycetia</taxon>
        <taxon>Isosphaerales</taxon>
        <taxon>Isosphaeraceae</taxon>
        <taxon>Tautonia</taxon>
    </lineage>
</organism>
<geneLocation type="plasmid" evidence="2">
    <name>pelp_1</name>
</geneLocation>
<keyword evidence="2" id="KW-1185">Reference proteome</keyword>
<protein>
    <recommendedName>
        <fullName evidence="3">Carboxypeptidase regulatory-like domain-containing protein</fullName>
    </recommendedName>
</protein>
<accession>A0A518HE77</accession>